<accession>A0A9N7Z6J4</accession>
<comment type="caution">
    <text evidence="1">The sequence shown here is derived from an EMBL/GenBank/DDBJ whole genome shotgun (WGS) entry which is preliminary data.</text>
</comment>
<name>A0A9N7Z6J4_PLEPL</name>
<protein>
    <submittedName>
        <fullName evidence="1">Uncharacterized protein</fullName>
    </submittedName>
</protein>
<dbReference type="EMBL" id="CADEAL010004119">
    <property type="protein sequence ID" value="CAB1452176.1"/>
    <property type="molecule type" value="Genomic_DNA"/>
</dbReference>
<keyword evidence="2" id="KW-1185">Reference proteome</keyword>
<organism evidence="1 2">
    <name type="scientific">Pleuronectes platessa</name>
    <name type="common">European plaice</name>
    <dbReference type="NCBI Taxonomy" id="8262"/>
    <lineage>
        <taxon>Eukaryota</taxon>
        <taxon>Metazoa</taxon>
        <taxon>Chordata</taxon>
        <taxon>Craniata</taxon>
        <taxon>Vertebrata</taxon>
        <taxon>Euteleostomi</taxon>
        <taxon>Actinopterygii</taxon>
        <taxon>Neopterygii</taxon>
        <taxon>Teleostei</taxon>
        <taxon>Neoteleostei</taxon>
        <taxon>Acanthomorphata</taxon>
        <taxon>Carangaria</taxon>
        <taxon>Pleuronectiformes</taxon>
        <taxon>Pleuronectoidei</taxon>
        <taxon>Pleuronectidae</taxon>
        <taxon>Pleuronectes</taxon>
    </lineage>
</organism>
<gene>
    <name evidence="1" type="ORF">PLEPLA_LOCUS39915</name>
</gene>
<dbReference type="AlphaFoldDB" id="A0A9N7Z6J4"/>
<proteinExistence type="predicted"/>
<reference evidence="1" key="1">
    <citation type="submission" date="2020-03" db="EMBL/GenBank/DDBJ databases">
        <authorList>
            <person name="Weist P."/>
        </authorList>
    </citation>
    <scope>NUCLEOTIDE SEQUENCE</scope>
</reference>
<evidence type="ECO:0000313" key="1">
    <source>
        <dbReference type="EMBL" id="CAB1452176.1"/>
    </source>
</evidence>
<evidence type="ECO:0000313" key="2">
    <source>
        <dbReference type="Proteomes" id="UP001153269"/>
    </source>
</evidence>
<sequence>MTHCDVNCDVCGVRPAFLHILPQATSQHGRLTDSESEEQQEDKVVSNTIDCQLTSQVHYTDRPEPQHDDLHSSDGLITTYESLTASSGYRTKKTWANTLVFRAVFLRKYSLNDEEQEERKLNVKLMLNVTLYNMRHACSALRC</sequence>
<dbReference type="Proteomes" id="UP001153269">
    <property type="component" value="Unassembled WGS sequence"/>
</dbReference>